<dbReference type="PANTHER" id="PTHR43313:SF36">
    <property type="entry name" value="D-BETA-HYDROXYBUTYRATE DEHYDROGENASE, MITOCHONDRIAL"/>
    <property type="match status" value="1"/>
</dbReference>
<gene>
    <name evidence="2" type="ORF">MCOR_57227</name>
</gene>
<keyword evidence="1" id="KW-1133">Transmembrane helix</keyword>
<feature type="transmembrane region" description="Helical" evidence="1">
    <location>
        <begin position="15"/>
        <end position="34"/>
    </location>
</feature>
<dbReference type="PANTHER" id="PTHR43313">
    <property type="entry name" value="SHORT-CHAIN DEHYDROGENASE/REDUCTASE FAMILY 9C"/>
    <property type="match status" value="1"/>
</dbReference>
<dbReference type="Proteomes" id="UP000507470">
    <property type="component" value="Unassembled WGS sequence"/>
</dbReference>
<dbReference type="EMBL" id="CACVKT020010232">
    <property type="protein sequence ID" value="CAC5425399.1"/>
    <property type="molecule type" value="Genomic_DNA"/>
</dbReference>
<dbReference type="GO" id="GO:0003858">
    <property type="term" value="F:3-hydroxybutyrate dehydrogenase activity"/>
    <property type="evidence" value="ECO:0007669"/>
    <property type="project" value="UniProtKB-EC"/>
</dbReference>
<dbReference type="EC" id="1.1.1.30" evidence="2"/>
<evidence type="ECO:0000313" key="3">
    <source>
        <dbReference type="Proteomes" id="UP000507470"/>
    </source>
</evidence>
<keyword evidence="2" id="KW-0560">Oxidoreductase</keyword>
<keyword evidence="1" id="KW-0812">Transmembrane</keyword>
<dbReference type="GO" id="GO:0008202">
    <property type="term" value="P:steroid metabolic process"/>
    <property type="evidence" value="ECO:0007669"/>
    <property type="project" value="TreeGrafter"/>
</dbReference>
<dbReference type="Gene3D" id="3.40.50.720">
    <property type="entry name" value="NAD(P)-binding Rossmann-like Domain"/>
    <property type="match status" value="1"/>
</dbReference>
<dbReference type="OrthoDB" id="2102561at2759"/>
<reference evidence="2 3" key="1">
    <citation type="submission" date="2020-06" db="EMBL/GenBank/DDBJ databases">
        <authorList>
            <person name="Li R."/>
            <person name="Bekaert M."/>
        </authorList>
    </citation>
    <scope>NUCLEOTIDE SEQUENCE [LARGE SCALE GENOMIC DNA]</scope>
    <source>
        <strain evidence="3">wild</strain>
    </source>
</reference>
<feature type="transmembrane region" description="Helical" evidence="1">
    <location>
        <begin position="40"/>
        <end position="58"/>
    </location>
</feature>
<dbReference type="AlphaFoldDB" id="A0A6J8EXL4"/>
<evidence type="ECO:0000313" key="2">
    <source>
        <dbReference type="EMBL" id="CAC5425399.1"/>
    </source>
</evidence>
<sequence>MDSIRSYLGMGIKKFIGFQAFELTYLGVLAVLPFIVVQPFIAKTILFVAFLIILNVVYQKLTFRRINTEEKYVFITGCDTGFGNAVARRLSGEGLSVFAGCYNPDGKGASQLRSEYSNIQIIKLDITDDNSVDLAFAEIEKKVGDKGLWALINNAAVYGVGDIEFSPLDEYRRLAEVNLFGLVRVTKKFIPLVRKSKGRIVNVTSNKGRIGMPSNSAFCMTKYGQEGFTDALRMEMKKFGVKVITVEPGNFTGSTAMLSKNKLPTYEIELEKMWQSSPQEVKETYGRSYMDGMIKSIADYSSKSSNSIAPVVNTIEMAVISQNPNQRYLVDGSNSLLDQDNLLIRLGSFLPERVIDFMVDRAYSSDKLLPKEKSA</sequence>
<name>A0A6J8EXL4_MYTCO</name>
<dbReference type="InterPro" id="IPR002347">
    <property type="entry name" value="SDR_fam"/>
</dbReference>
<protein>
    <submittedName>
        <fullName evidence="2">E1.1.1.30</fullName>
        <ecNumber evidence="2">1.1.1.30</ecNumber>
    </submittedName>
</protein>
<keyword evidence="3" id="KW-1185">Reference proteome</keyword>
<evidence type="ECO:0000256" key="1">
    <source>
        <dbReference type="SAM" id="Phobius"/>
    </source>
</evidence>
<proteinExistence type="predicted"/>
<accession>A0A6J8EXL4</accession>
<dbReference type="Pfam" id="PF00106">
    <property type="entry name" value="adh_short"/>
    <property type="match status" value="1"/>
</dbReference>
<keyword evidence="1" id="KW-0472">Membrane</keyword>
<organism evidence="2 3">
    <name type="scientific">Mytilus coruscus</name>
    <name type="common">Sea mussel</name>
    <dbReference type="NCBI Taxonomy" id="42192"/>
    <lineage>
        <taxon>Eukaryota</taxon>
        <taxon>Metazoa</taxon>
        <taxon>Spiralia</taxon>
        <taxon>Lophotrochozoa</taxon>
        <taxon>Mollusca</taxon>
        <taxon>Bivalvia</taxon>
        <taxon>Autobranchia</taxon>
        <taxon>Pteriomorphia</taxon>
        <taxon>Mytilida</taxon>
        <taxon>Mytiloidea</taxon>
        <taxon>Mytilidae</taxon>
        <taxon>Mytilinae</taxon>
        <taxon>Mytilus</taxon>
    </lineage>
</organism>
<dbReference type="InterPro" id="IPR036291">
    <property type="entry name" value="NAD(P)-bd_dom_sf"/>
</dbReference>
<dbReference type="SUPFAM" id="SSF51735">
    <property type="entry name" value="NAD(P)-binding Rossmann-fold domains"/>
    <property type="match status" value="1"/>
</dbReference>
<dbReference type="PRINTS" id="PR00081">
    <property type="entry name" value="GDHRDH"/>
</dbReference>